<dbReference type="AlphaFoldDB" id="A0A2T7UP23"/>
<dbReference type="OrthoDB" id="9801622at2"/>
<evidence type="ECO:0000313" key="4">
    <source>
        <dbReference type="Proteomes" id="UP000244810"/>
    </source>
</evidence>
<feature type="transmembrane region" description="Helical" evidence="1">
    <location>
        <begin position="429"/>
        <end position="447"/>
    </location>
</feature>
<protein>
    <recommendedName>
        <fullName evidence="2">Phosphatidic acid phosphatase type 2/haloperoxidase domain-containing protein</fullName>
    </recommendedName>
</protein>
<dbReference type="Pfam" id="PF14067">
    <property type="entry name" value="LssY_C"/>
    <property type="match status" value="1"/>
</dbReference>
<feature type="transmembrane region" description="Helical" evidence="1">
    <location>
        <begin position="459"/>
        <end position="480"/>
    </location>
</feature>
<reference evidence="3 4" key="1">
    <citation type="journal article" date="2011" name="Syst. Appl. Microbiol.">
        <title>Defluviimonas denitrificans gen. nov., sp. nov., and Pararhodobacter aggregans gen. nov., sp. nov., non-phototrophic Rhodobacteraceae from the biofilter of a marine aquaculture.</title>
        <authorList>
            <person name="Foesel B.U."/>
            <person name="Drake H.L."/>
            <person name="Schramm A."/>
        </authorList>
    </citation>
    <scope>NUCLEOTIDE SEQUENCE [LARGE SCALE GENOMIC DNA]</scope>
    <source>
        <strain evidence="3 4">D1-19</strain>
    </source>
</reference>
<evidence type="ECO:0000313" key="3">
    <source>
        <dbReference type="EMBL" id="PVE46379.1"/>
    </source>
</evidence>
<dbReference type="Proteomes" id="UP000244810">
    <property type="component" value="Unassembled WGS sequence"/>
</dbReference>
<dbReference type="Pfam" id="PF01569">
    <property type="entry name" value="PAP2"/>
    <property type="match status" value="1"/>
</dbReference>
<dbReference type="Gene3D" id="1.20.144.10">
    <property type="entry name" value="Phosphatidic acid phosphatase type 2/haloperoxidase"/>
    <property type="match status" value="2"/>
</dbReference>
<feature type="transmembrane region" description="Helical" evidence="1">
    <location>
        <begin position="140"/>
        <end position="164"/>
    </location>
</feature>
<accession>A0A2T7UP23</accession>
<keyword evidence="1" id="KW-1133">Transmembrane helix</keyword>
<feature type="transmembrane region" description="Helical" evidence="1">
    <location>
        <begin position="372"/>
        <end position="389"/>
    </location>
</feature>
<keyword evidence="4" id="KW-1185">Reference proteome</keyword>
<feature type="transmembrane region" description="Helical" evidence="1">
    <location>
        <begin position="330"/>
        <end position="352"/>
    </location>
</feature>
<feature type="transmembrane region" description="Helical" evidence="1">
    <location>
        <begin position="247"/>
        <end position="265"/>
    </location>
</feature>
<feature type="transmembrane region" description="Helical" evidence="1">
    <location>
        <begin position="101"/>
        <end position="120"/>
    </location>
</feature>
<organism evidence="3 4">
    <name type="scientific">Pararhodobacter aggregans</name>
    <dbReference type="NCBI Taxonomy" id="404875"/>
    <lineage>
        <taxon>Bacteria</taxon>
        <taxon>Pseudomonadati</taxon>
        <taxon>Pseudomonadota</taxon>
        <taxon>Alphaproteobacteria</taxon>
        <taxon>Rhodobacterales</taxon>
        <taxon>Paracoccaceae</taxon>
        <taxon>Pararhodobacter</taxon>
    </lineage>
</organism>
<feature type="transmembrane region" description="Helical" evidence="1">
    <location>
        <begin position="20"/>
        <end position="42"/>
    </location>
</feature>
<comment type="caution">
    <text evidence="3">The sequence shown here is derived from an EMBL/GenBank/DDBJ whole genome shotgun (WGS) entry which is preliminary data.</text>
</comment>
<dbReference type="Pfam" id="PF09335">
    <property type="entry name" value="VTT_dom"/>
    <property type="match status" value="1"/>
</dbReference>
<keyword evidence="1" id="KW-0812">Transmembrane</keyword>
<gene>
    <name evidence="3" type="ORF">DDE23_17215</name>
</gene>
<evidence type="ECO:0000259" key="2">
    <source>
        <dbReference type="SMART" id="SM00014"/>
    </source>
</evidence>
<proteinExistence type="predicted"/>
<keyword evidence="1" id="KW-0472">Membrane</keyword>
<dbReference type="PANTHER" id="PTHR14969:SF13">
    <property type="entry name" value="AT30094P"/>
    <property type="match status" value="1"/>
</dbReference>
<dbReference type="EMBL" id="QDDR01000009">
    <property type="protein sequence ID" value="PVE46379.1"/>
    <property type="molecule type" value="Genomic_DNA"/>
</dbReference>
<sequence length="690" mass="74412">MFPSMDQILPSIEAMGALGYWVVGLAAMLEAWFVTGVVVPGALVVDAGGMLIQQGVLDPIDLAWFVAIGSVLGTELGYWTGRLAQRGLKGRLEGSRTFARAVTLFERYGGLALVIGRFLGPVSGLVPIAAALSGMAHRRFLLWSVVAAVPYTLFHLSLGYLLGGALSQIGPLVTRVGLPALAVLLLILLLIWLVARALRLWPFVQRVTGMAAGALVALPWVQRLAVRYPRLAAFIVRRVEQGRFGGLPATMLALVFVYLLGVWVASVLDWLTAAPIVAIDERVANLMHAFRNPAALRVTTHVTALGDTRVVAAISIALALWLLARGRRDLALGLAVAVIGNALSVTVLKLIFQRDRPPFAFFVEATNSFPSGHAAISAAFWGSVFYVAWRMRWLRLPVVLVLAPLMALLVGGSRIYLAQHYLSDVLNGWLVGTLWLVVGIAMAEWWDDTRPRPAPMPRGRWMALPVALLLAGAVWVTVFYDKAQTLPWTGPADVVLPEVAAVVGARGFAGQTESLLGTPLEPINLILAARDEAAVSAAMRGLGWVLADPPGLQAVTRAAWSAWRNLEDPTAPVVPYFWEGTPNDSAWEEATPDHSERRRHHLRLWRSRYVTAEGLRLWVGAASFDDGIDRTLLHHIAPDPDAERDRLAAALVAAGAVELGRVATGSALSGTSIAGDPWSSDGQAVILRLP</sequence>
<dbReference type="InterPro" id="IPR032816">
    <property type="entry name" value="VTT_dom"/>
</dbReference>
<dbReference type="InterPro" id="IPR025902">
    <property type="entry name" value="LssY-like-C_dom"/>
</dbReference>
<dbReference type="CDD" id="cd03392">
    <property type="entry name" value="PAP2_like_2"/>
    <property type="match status" value="1"/>
</dbReference>
<dbReference type="SUPFAM" id="SSF48317">
    <property type="entry name" value="Acid phosphatase/Vanadium-dependent haloperoxidase"/>
    <property type="match status" value="1"/>
</dbReference>
<feature type="transmembrane region" description="Helical" evidence="1">
    <location>
        <begin position="207"/>
        <end position="226"/>
    </location>
</feature>
<name>A0A2T7UP23_9RHOB</name>
<feature type="transmembrane region" description="Helical" evidence="1">
    <location>
        <begin position="62"/>
        <end position="80"/>
    </location>
</feature>
<dbReference type="SMART" id="SM00014">
    <property type="entry name" value="acidPPc"/>
    <property type="match status" value="1"/>
</dbReference>
<dbReference type="PANTHER" id="PTHR14969">
    <property type="entry name" value="SPHINGOSINE-1-PHOSPHATE PHOSPHOHYDROLASE"/>
    <property type="match status" value="1"/>
</dbReference>
<feature type="domain" description="Phosphatidic acid phosphatase type 2/haloperoxidase" evidence="2">
    <location>
        <begin position="332"/>
        <end position="440"/>
    </location>
</feature>
<dbReference type="RefSeq" id="WP_107753361.1">
    <property type="nucleotide sequence ID" value="NZ_QBKF01000009.1"/>
</dbReference>
<feature type="transmembrane region" description="Helical" evidence="1">
    <location>
        <begin position="302"/>
        <end position="323"/>
    </location>
</feature>
<dbReference type="InterPro" id="IPR036938">
    <property type="entry name" value="PAP2/HPO_sf"/>
</dbReference>
<evidence type="ECO:0000256" key="1">
    <source>
        <dbReference type="SAM" id="Phobius"/>
    </source>
</evidence>
<feature type="transmembrane region" description="Helical" evidence="1">
    <location>
        <begin position="176"/>
        <end position="195"/>
    </location>
</feature>
<feature type="transmembrane region" description="Helical" evidence="1">
    <location>
        <begin position="396"/>
        <end position="417"/>
    </location>
</feature>
<dbReference type="InterPro" id="IPR000326">
    <property type="entry name" value="PAP2/HPO"/>
</dbReference>